<gene>
    <name evidence="2" type="primary">phaZ_2</name>
    <name evidence="2" type="ORF">GCM10009107_38000</name>
</gene>
<dbReference type="InterPro" id="IPR010915">
    <property type="entry name" value="PHB_depoly_PhaZ"/>
</dbReference>
<dbReference type="InterPro" id="IPR009656">
    <property type="entry name" value="PHB_depo_C"/>
</dbReference>
<organism evidence="2 3">
    <name type="scientific">Ideonella azotifigens</name>
    <dbReference type="NCBI Taxonomy" id="513160"/>
    <lineage>
        <taxon>Bacteria</taxon>
        <taxon>Pseudomonadati</taxon>
        <taxon>Pseudomonadota</taxon>
        <taxon>Betaproteobacteria</taxon>
        <taxon>Burkholderiales</taxon>
        <taxon>Sphaerotilaceae</taxon>
        <taxon>Ideonella</taxon>
    </lineage>
</organism>
<dbReference type="InterPro" id="IPR029058">
    <property type="entry name" value="AB_hydrolase_fold"/>
</dbReference>
<evidence type="ECO:0000259" key="1">
    <source>
        <dbReference type="Pfam" id="PF06850"/>
    </source>
</evidence>
<proteinExistence type="predicted"/>
<evidence type="ECO:0000313" key="3">
    <source>
        <dbReference type="Proteomes" id="UP001500279"/>
    </source>
</evidence>
<dbReference type="NCBIfam" id="TIGR01849">
    <property type="entry name" value="PHB_depoly_PhaZ"/>
    <property type="match status" value="1"/>
</dbReference>
<dbReference type="PANTHER" id="PTHR36837">
    <property type="entry name" value="POLY(3-HYDROXYALKANOATE) POLYMERASE SUBUNIT PHAC"/>
    <property type="match status" value="1"/>
</dbReference>
<dbReference type="Pfam" id="PF06850">
    <property type="entry name" value="PHB_depo_C"/>
    <property type="match status" value="1"/>
</dbReference>
<protein>
    <submittedName>
        <fullName evidence="2">Polyhydroxyalkanoate depolymerase</fullName>
    </submittedName>
</protein>
<dbReference type="PIRSF" id="PIRSF020818">
    <property type="entry name" value="PHB_depoly_PhaZ"/>
    <property type="match status" value="1"/>
</dbReference>
<comment type="caution">
    <text evidence="2">The sequence shown here is derived from an EMBL/GenBank/DDBJ whole genome shotgun (WGS) entry which is preliminary data.</text>
</comment>
<dbReference type="EMBL" id="BAAAEW010000025">
    <property type="protein sequence ID" value="GAA0757961.1"/>
    <property type="molecule type" value="Genomic_DNA"/>
</dbReference>
<evidence type="ECO:0000313" key="2">
    <source>
        <dbReference type="EMBL" id="GAA0757961.1"/>
    </source>
</evidence>
<accession>A0ABP3VKG3</accession>
<feature type="domain" description="PHB de-polymerase C-terminal" evidence="1">
    <location>
        <begin position="211"/>
        <end position="412"/>
    </location>
</feature>
<keyword evidence="3" id="KW-1185">Reference proteome</keyword>
<name>A0ABP3VKG3_9BURK</name>
<reference evidence="3" key="1">
    <citation type="journal article" date="2019" name="Int. J. Syst. Evol. Microbiol.">
        <title>The Global Catalogue of Microorganisms (GCM) 10K type strain sequencing project: providing services to taxonomists for standard genome sequencing and annotation.</title>
        <authorList>
            <consortium name="The Broad Institute Genomics Platform"/>
            <consortium name="The Broad Institute Genome Sequencing Center for Infectious Disease"/>
            <person name="Wu L."/>
            <person name="Ma J."/>
        </authorList>
    </citation>
    <scope>NUCLEOTIDE SEQUENCE [LARGE SCALE GENOMIC DNA]</scope>
    <source>
        <strain evidence="3">JCM 15503</strain>
    </source>
</reference>
<dbReference type="PANTHER" id="PTHR36837:SF4">
    <property type="entry name" value="BLR0908 PROTEIN"/>
    <property type="match status" value="1"/>
</dbReference>
<dbReference type="SUPFAM" id="SSF53474">
    <property type="entry name" value="alpha/beta-Hydrolases"/>
    <property type="match status" value="1"/>
</dbReference>
<sequence length="413" mass="46167">MYSAYQAQTDCLAPLQTAARAATSWLNQPHFQNPWSEMLTKPLAASLDVFARLRLTHHRPGFDIAKVMVGAPGHEQPVAVTEEVVLKRPFGSLLHFRRADLGSNGSELPRVLVVAPLSGHFATLLADTVRTLLADHDVFITDWHNARHVPLSEGAFGLDDYVEQVIEFVATLGPGAHVLAVCQPCVPALAAVALMAQREHIAQPRSLTLMAGPVDCRINPTGVNELAISKPIEWFEKNLIARVPWRYPGAMRKVYPGFVQLTAFMSMNPDRHRQAFIDLYKNLLAGDLPRATHTQAFYEEYFAVNDLPAEFYLETVERVFQTYDLARGEMVVKGQKVEPAAIRRTALFTVEGERDDICAIGQTVAAHDLCTGIKPYMKQHHVQLGVGHYGVFSGKRWQQQIYPRVREMIHSMN</sequence>
<dbReference type="InterPro" id="IPR051321">
    <property type="entry name" value="PHA/PHB_synthase"/>
</dbReference>
<dbReference type="Gene3D" id="3.40.50.1820">
    <property type="entry name" value="alpha/beta hydrolase"/>
    <property type="match status" value="1"/>
</dbReference>
<dbReference type="Proteomes" id="UP001500279">
    <property type="component" value="Unassembled WGS sequence"/>
</dbReference>